<dbReference type="CDD" id="cd06174">
    <property type="entry name" value="MFS"/>
    <property type="match status" value="1"/>
</dbReference>
<feature type="transmembrane region" description="Helical" evidence="4">
    <location>
        <begin position="70"/>
        <end position="91"/>
    </location>
</feature>
<keyword evidence="1 4" id="KW-0812">Transmembrane</keyword>
<keyword evidence="3 4" id="KW-0472">Membrane</keyword>
<evidence type="ECO:0000256" key="3">
    <source>
        <dbReference type="ARBA" id="ARBA00023136"/>
    </source>
</evidence>
<evidence type="ECO:0000313" key="6">
    <source>
        <dbReference type="Proteomes" id="UP001302316"/>
    </source>
</evidence>
<evidence type="ECO:0000313" key="5">
    <source>
        <dbReference type="EMBL" id="MEA5445060.1"/>
    </source>
</evidence>
<feature type="transmembrane region" description="Helical" evidence="4">
    <location>
        <begin position="420"/>
        <end position="440"/>
    </location>
</feature>
<feature type="transmembrane region" description="Helical" evidence="4">
    <location>
        <begin position="186"/>
        <end position="204"/>
    </location>
</feature>
<dbReference type="AlphaFoldDB" id="A0AAP6JDM9"/>
<dbReference type="GO" id="GO:0022857">
    <property type="term" value="F:transmembrane transporter activity"/>
    <property type="evidence" value="ECO:0007669"/>
    <property type="project" value="InterPro"/>
</dbReference>
<dbReference type="SUPFAM" id="SSF103473">
    <property type="entry name" value="MFS general substrate transporter"/>
    <property type="match status" value="1"/>
</dbReference>
<dbReference type="PANTHER" id="PTHR23526">
    <property type="entry name" value="INTEGRAL MEMBRANE TRANSPORT PROTEIN-RELATED"/>
    <property type="match status" value="1"/>
</dbReference>
<dbReference type="Proteomes" id="UP001302316">
    <property type="component" value="Unassembled WGS sequence"/>
</dbReference>
<dbReference type="InterPro" id="IPR036259">
    <property type="entry name" value="MFS_trans_sf"/>
</dbReference>
<feature type="transmembrane region" description="Helical" evidence="4">
    <location>
        <begin position="115"/>
        <end position="138"/>
    </location>
</feature>
<keyword evidence="6" id="KW-1185">Reference proteome</keyword>
<dbReference type="InterPro" id="IPR052528">
    <property type="entry name" value="Sugar_transport-like"/>
</dbReference>
<evidence type="ECO:0000256" key="1">
    <source>
        <dbReference type="ARBA" id="ARBA00022692"/>
    </source>
</evidence>
<feature type="transmembrane region" description="Helical" evidence="4">
    <location>
        <begin position="393"/>
        <end position="414"/>
    </location>
</feature>
<evidence type="ECO:0000256" key="2">
    <source>
        <dbReference type="ARBA" id="ARBA00022989"/>
    </source>
</evidence>
<proteinExistence type="predicted"/>
<dbReference type="EMBL" id="JAYGII010000006">
    <property type="protein sequence ID" value="MEA5445060.1"/>
    <property type="molecule type" value="Genomic_DNA"/>
</dbReference>
<organism evidence="5 6">
    <name type="scientific">Natronospira elongata</name>
    <dbReference type="NCBI Taxonomy" id="3110268"/>
    <lineage>
        <taxon>Bacteria</taxon>
        <taxon>Pseudomonadati</taxon>
        <taxon>Pseudomonadota</taxon>
        <taxon>Gammaproteobacteria</taxon>
        <taxon>Natronospirales</taxon>
        <taxon>Natronospiraceae</taxon>
        <taxon>Natronospira</taxon>
    </lineage>
</organism>
<name>A0AAP6JDM9_9GAMM</name>
<accession>A0AAP6JDM9</accession>
<dbReference type="Gene3D" id="1.20.1250.20">
    <property type="entry name" value="MFS general substrate transporter like domains"/>
    <property type="match status" value="2"/>
</dbReference>
<feature type="transmembrane region" description="Helical" evidence="4">
    <location>
        <begin position="294"/>
        <end position="316"/>
    </location>
</feature>
<dbReference type="PANTHER" id="PTHR23526:SF1">
    <property type="entry name" value="MAJOR FACILITATOR SUPERFAMILY MFS_1"/>
    <property type="match status" value="1"/>
</dbReference>
<feature type="transmembrane region" description="Helical" evidence="4">
    <location>
        <begin position="210"/>
        <end position="234"/>
    </location>
</feature>
<feature type="transmembrane region" description="Helical" evidence="4">
    <location>
        <begin position="356"/>
        <end position="373"/>
    </location>
</feature>
<feature type="transmembrane region" description="Helical" evidence="4">
    <location>
        <begin position="144"/>
        <end position="165"/>
    </location>
</feature>
<comment type="caution">
    <text evidence="5">The sequence shown here is derived from an EMBL/GenBank/DDBJ whole genome shotgun (WGS) entry which is preliminary data.</text>
</comment>
<evidence type="ECO:0000256" key="4">
    <source>
        <dbReference type="SAM" id="Phobius"/>
    </source>
</evidence>
<sequence length="460" mass="48109">MSESVEVKVRDPEQLSNRAYAVLSGDDQTDRLCQAIPESACTNLPRNYLLNVSNGASSKLAEQVAGPNVVLPWLLAALGAPAFLIGLLMPIKQAGSLLPQLAIAGLIRSVARRKFFWIFSGLTQAACLLLMVPAAVFLPAHEAGWAIVILLAIYAIASGTASVAFQDVVGKTIPKGRRGRLLANRAAIGGALTIAAGLLINQYIGRGEDMVVYLGLIFLGAILWFLAAGLFGLIREEPGATAGGRNAIDEASQGLRLLRELSGYRRYLIARTLLLTVEVATPLFVLFGQGILEAGAVGLGTFVIAVGVAQVIGSPFWGKFSDASSRKVLFWSALLAAAAGVLALLVAVLPESLRTAPVYALVFVLIGLAEAGVRLGRKTWLVDAAPAADRPTWVAFSNTAIGMLTLAAAGLGLVAHVFGLNVMMLCIIGLCLAGAGSAWLMPEAADAEREALSKQAESAS</sequence>
<dbReference type="RefSeq" id="WP_346050691.1">
    <property type="nucleotide sequence ID" value="NZ_JAYGII010000006.1"/>
</dbReference>
<reference evidence="5 6" key="1">
    <citation type="submission" date="2023-12" db="EMBL/GenBank/DDBJ databases">
        <title>Whole-genome sequencing of halo(alkali)philic microorganisms from hypersaline lakes.</title>
        <authorList>
            <person name="Sorokin D.Y."/>
            <person name="Merkel A.Y."/>
            <person name="Messina E."/>
            <person name="Yakimov M."/>
        </authorList>
    </citation>
    <scope>NUCLEOTIDE SEQUENCE [LARGE SCALE GENOMIC DNA]</scope>
    <source>
        <strain evidence="5 6">AB-CW1</strain>
    </source>
</reference>
<protein>
    <submittedName>
        <fullName evidence="5">MFS transporter</fullName>
    </submittedName>
</protein>
<dbReference type="Pfam" id="PF07690">
    <property type="entry name" value="MFS_1"/>
    <property type="match status" value="1"/>
</dbReference>
<keyword evidence="2 4" id="KW-1133">Transmembrane helix</keyword>
<dbReference type="InterPro" id="IPR011701">
    <property type="entry name" value="MFS"/>
</dbReference>
<feature type="transmembrane region" description="Helical" evidence="4">
    <location>
        <begin position="268"/>
        <end position="288"/>
    </location>
</feature>
<gene>
    <name evidence="5" type="ORF">VCB98_04405</name>
</gene>
<feature type="transmembrane region" description="Helical" evidence="4">
    <location>
        <begin position="328"/>
        <end position="350"/>
    </location>
</feature>